<reference evidence="4 5" key="1">
    <citation type="submission" date="2017-08" db="EMBL/GenBank/DDBJ databases">
        <title>Genome sequence of Streptomyces albireticuli NRRL B-1670.</title>
        <authorList>
            <person name="Graham D.E."/>
            <person name="Mahan K.M."/>
            <person name="Klingeman D.M."/>
            <person name="Hettich R.L."/>
            <person name="Parry R.J."/>
            <person name="Spain J.C."/>
        </authorList>
    </citation>
    <scope>NUCLEOTIDE SEQUENCE [LARGE SCALE GENOMIC DNA]</scope>
    <source>
        <strain evidence="4 5">NRRL B-1670</strain>
    </source>
</reference>
<feature type="compositionally biased region" description="Gly residues" evidence="1">
    <location>
        <begin position="252"/>
        <end position="269"/>
    </location>
</feature>
<feature type="region of interest" description="Disordered" evidence="1">
    <location>
        <begin position="498"/>
        <end position="535"/>
    </location>
</feature>
<comment type="caution">
    <text evidence="4">The sequence shown here is derived from an EMBL/GenBank/DDBJ whole genome shotgun (WGS) entry which is preliminary data.</text>
</comment>
<name>A0A2A2DBX4_9ACTN</name>
<evidence type="ECO:0000259" key="3">
    <source>
        <dbReference type="PROSITE" id="PS50943"/>
    </source>
</evidence>
<feature type="compositionally biased region" description="Polar residues" evidence="1">
    <location>
        <begin position="510"/>
        <end position="523"/>
    </location>
</feature>
<dbReference type="AlphaFoldDB" id="A0A2A2DBX4"/>
<feature type="compositionally biased region" description="Pro residues" evidence="1">
    <location>
        <begin position="177"/>
        <end position="193"/>
    </location>
</feature>
<feature type="compositionally biased region" description="Basic and acidic residues" evidence="1">
    <location>
        <begin position="307"/>
        <end position="331"/>
    </location>
</feature>
<protein>
    <submittedName>
        <fullName evidence="4">Transcriptional regulator</fullName>
    </submittedName>
</protein>
<keyword evidence="2" id="KW-0472">Membrane</keyword>
<keyword evidence="2" id="KW-1133">Transmembrane helix</keyword>
<dbReference type="CDD" id="cd00093">
    <property type="entry name" value="HTH_XRE"/>
    <property type="match status" value="1"/>
</dbReference>
<organism evidence="4 5">
    <name type="scientific">Streptomyces albireticuli</name>
    <dbReference type="NCBI Taxonomy" id="1940"/>
    <lineage>
        <taxon>Bacteria</taxon>
        <taxon>Bacillati</taxon>
        <taxon>Actinomycetota</taxon>
        <taxon>Actinomycetes</taxon>
        <taxon>Kitasatosporales</taxon>
        <taxon>Streptomycetaceae</taxon>
        <taxon>Streptomyces</taxon>
    </lineage>
</organism>
<feature type="compositionally biased region" description="Low complexity" evidence="1">
    <location>
        <begin position="288"/>
        <end position="306"/>
    </location>
</feature>
<dbReference type="Gene3D" id="1.10.260.40">
    <property type="entry name" value="lambda repressor-like DNA-binding domains"/>
    <property type="match status" value="1"/>
</dbReference>
<feature type="domain" description="HTH cro/C1-type" evidence="3">
    <location>
        <begin position="16"/>
        <end position="71"/>
    </location>
</feature>
<evidence type="ECO:0000256" key="1">
    <source>
        <dbReference type="SAM" id="MobiDB-lite"/>
    </source>
</evidence>
<dbReference type="Proteomes" id="UP000218944">
    <property type="component" value="Unassembled WGS sequence"/>
</dbReference>
<feature type="compositionally biased region" description="Low complexity" evidence="1">
    <location>
        <begin position="105"/>
        <end position="144"/>
    </location>
</feature>
<evidence type="ECO:0000313" key="5">
    <source>
        <dbReference type="Proteomes" id="UP000218944"/>
    </source>
</evidence>
<dbReference type="PROSITE" id="PS50943">
    <property type="entry name" value="HTH_CROC1"/>
    <property type="match status" value="1"/>
</dbReference>
<dbReference type="InterPro" id="IPR010982">
    <property type="entry name" value="Lambda_DNA-bd_dom_sf"/>
</dbReference>
<dbReference type="SMART" id="SM00530">
    <property type="entry name" value="HTH_XRE"/>
    <property type="match status" value="1"/>
</dbReference>
<dbReference type="SUPFAM" id="SSF47413">
    <property type="entry name" value="lambda repressor-like DNA-binding domains"/>
    <property type="match status" value="1"/>
</dbReference>
<sequence>MGRRGEVGASDLADLLRALKDRSGLSYGVLAKRLHVSTSTLHRYCNGSTVPAEFAPLERLARLCKATPEEMMRLHRTWIVADATRGRKAEADGASDGGTPDRGARAGAAAAGTTNPEPAASAAGTTGGAQPSPVTPAAGTTAAPQPSPVTPPEEATSSLRAGAATPPEATTASPTPGTTPPPEDVTTPPPATAAPPVDRPQRARRRPRKAVLAALAVACVMAVTGSAALAVGLVGHDGDDGKRASAGASSTGKGGTAAPGRPGRPGEGPAGTPSASPEEGKEREGGESAASTGPGDAASPGAPGAPGERENGDGKDKDKDKGDDKGGDKAGGDGGDPPLTAHTRPYAYESPCSQRFLVNRAPGEMPKPPFEQDAPAWVSELGAVTADQQFIKITLQGAGKDTVVLEQLHVRVDGTNAPLAWNAYATGVGCGGDVATRAFGVDLDAGSPALRPVAGQRDFPYKVSRDDPEVFYVKADAKRSDVRWHLELQWSSGGRRGILRIDDQGRPFRTSGSAGRPSFQQPPGDTKWGPEPPQE</sequence>
<gene>
    <name evidence="4" type="ORF">CK936_10100</name>
</gene>
<evidence type="ECO:0000256" key="2">
    <source>
        <dbReference type="SAM" id="Phobius"/>
    </source>
</evidence>
<dbReference type="InterPro" id="IPR001387">
    <property type="entry name" value="Cro/C1-type_HTH"/>
</dbReference>
<evidence type="ECO:0000313" key="4">
    <source>
        <dbReference type="EMBL" id="PAU49024.1"/>
    </source>
</evidence>
<feature type="region of interest" description="Disordered" evidence="1">
    <location>
        <begin position="85"/>
        <end position="208"/>
    </location>
</feature>
<feature type="region of interest" description="Disordered" evidence="1">
    <location>
        <begin position="236"/>
        <end position="345"/>
    </location>
</feature>
<dbReference type="EMBL" id="NSJV01000199">
    <property type="protein sequence ID" value="PAU49024.1"/>
    <property type="molecule type" value="Genomic_DNA"/>
</dbReference>
<keyword evidence="5" id="KW-1185">Reference proteome</keyword>
<accession>A0A2A2DBX4</accession>
<dbReference type="GO" id="GO:0003677">
    <property type="term" value="F:DNA binding"/>
    <property type="evidence" value="ECO:0007669"/>
    <property type="project" value="InterPro"/>
</dbReference>
<dbReference type="Pfam" id="PF13560">
    <property type="entry name" value="HTH_31"/>
    <property type="match status" value="1"/>
</dbReference>
<feature type="transmembrane region" description="Helical" evidence="2">
    <location>
        <begin position="210"/>
        <end position="235"/>
    </location>
</feature>
<feature type="compositionally biased region" description="Low complexity" evidence="1">
    <location>
        <begin position="160"/>
        <end position="176"/>
    </location>
</feature>
<keyword evidence="2" id="KW-0812">Transmembrane</keyword>
<proteinExistence type="predicted"/>